<keyword evidence="2" id="KW-1185">Reference proteome</keyword>
<organism evidence="1 2">
    <name type="scientific">Acaulospora morrowiae</name>
    <dbReference type="NCBI Taxonomy" id="94023"/>
    <lineage>
        <taxon>Eukaryota</taxon>
        <taxon>Fungi</taxon>
        <taxon>Fungi incertae sedis</taxon>
        <taxon>Mucoromycota</taxon>
        <taxon>Glomeromycotina</taxon>
        <taxon>Glomeromycetes</taxon>
        <taxon>Diversisporales</taxon>
        <taxon>Acaulosporaceae</taxon>
        <taxon>Acaulospora</taxon>
    </lineage>
</organism>
<reference evidence="1" key="1">
    <citation type="submission" date="2021-06" db="EMBL/GenBank/DDBJ databases">
        <authorList>
            <person name="Kallberg Y."/>
            <person name="Tangrot J."/>
            <person name="Rosling A."/>
        </authorList>
    </citation>
    <scope>NUCLEOTIDE SEQUENCE</scope>
    <source>
        <strain evidence="1">CL551</strain>
    </source>
</reference>
<dbReference type="EMBL" id="CAJVPV010000364">
    <property type="protein sequence ID" value="CAG8453230.1"/>
    <property type="molecule type" value="Genomic_DNA"/>
</dbReference>
<evidence type="ECO:0000313" key="1">
    <source>
        <dbReference type="EMBL" id="CAG8453230.1"/>
    </source>
</evidence>
<evidence type="ECO:0000313" key="2">
    <source>
        <dbReference type="Proteomes" id="UP000789342"/>
    </source>
</evidence>
<dbReference type="AlphaFoldDB" id="A0A9N8VF42"/>
<accession>A0A9N8VF42</accession>
<proteinExistence type="predicted"/>
<gene>
    <name evidence="1" type="ORF">AMORRO_LOCUS1005</name>
</gene>
<comment type="caution">
    <text evidence="1">The sequence shown here is derived from an EMBL/GenBank/DDBJ whole genome shotgun (WGS) entry which is preliminary data.</text>
</comment>
<dbReference type="Proteomes" id="UP000789342">
    <property type="component" value="Unassembled WGS sequence"/>
</dbReference>
<name>A0A9N8VF42_9GLOM</name>
<sequence length="53" mass="6099">MPLRGQRKLKAHPTFNEHDHSTHVSYLYILRELYIEKIGGVGNGTMLTPFMLS</sequence>
<protein>
    <submittedName>
        <fullName evidence="1">7039_t:CDS:1</fullName>
    </submittedName>
</protein>